<gene>
    <name evidence="1" type="ORF">Gohar_018819</name>
</gene>
<dbReference type="Proteomes" id="UP000593560">
    <property type="component" value="Unassembled WGS sequence"/>
</dbReference>
<sequence length="155" mass="18171">MEATRFDIDKFNGITNFNLWQVRMMTILIQSDLEKVHKEKKPADMDKSEWIGGFDGENDIHLMENVKNPLRNKVQIGNEDQAMLLLFYLPPSYKSFREIVISDKDNLSIDNVKGYLLSKDKLENEFGSDSKFDRQTSVLVASRKRDKRCRYCKKL</sequence>
<dbReference type="AlphaFoldDB" id="A0A7J9GBJ7"/>
<accession>A0A7J9GBJ7</accession>
<name>A0A7J9GBJ7_9ROSI</name>
<dbReference type="OrthoDB" id="8042871at2759"/>
<keyword evidence="2" id="KW-1185">Reference proteome</keyword>
<dbReference type="EMBL" id="JABFAD010000003">
    <property type="protein sequence ID" value="MBA0794494.1"/>
    <property type="molecule type" value="Genomic_DNA"/>
</dbReference>
<evidence type="ECO:0008006" key="3">
    <source>
        <dbReference type="Google" id="ProtNLM"/>
    </source>
</evidence>
<evidence type="ECO:0000313" key="1">
    <source>
        <dbReference type="EMBL" id="MBA0794494.1"/>
    </source>
</evidence>
<evidence type="ECO:0000313" key="2">
    <source>
        <dbReference type="Proteomes" id="UP000593560"/>
    </source>
</evidence>
<comment type="caution">
    <text evidence="1">The sequence shown here is derived from an EMBL/GenBank/DDBJ whole genome shotgun (WGS) entry which is preliminary data.</text>
</comment>
<organism evidence="1 2">
    <name type="scientific">Gossypium harknessii</name>
    <dbReference type="NCBI Taxonomy" id="34285"/>
    <lineage>
        <taxon>Eukaryota</taxon>
        <taxon>Viridiplantae</taxon>
        <taxon>Streptophyta</taxon>
        <taxon>Embryophyta</taxon>
        <taxon>Tracheophyta</taxon>
        <taxon>Spermatophyta</taxon>
        <taxon>Magnoliopsida</taxon>
        <taxon>eudicotyledons</taxon>
        <taxon>Gunneridae</taxon>
        <taxon>Pentapetalae</taxon>
        <taxon>rosids</taxon>
        <taxon>malvids</taxon>
        <taxon>Malvales</taxon>
        <taxon>Malvaceae</taxon>
        <taxon>Malvoideae</taxon>
        <taxon>Gossypium</taxon>
    </lineage>
</organism>
<reference evidence="1 2" key="1">
    <citation type="journal article" date="2019" name="Genome Biol. Evol.">
        <title>Insights into the evolution of the New World diploid cottons (Gossypium, subgenus Houzingenia) based on genome sequencing.</title>
        <authorList>
            <person name="Grover C.E."/>
            <person name="Arick M.A. 2nd"/>
            <person name="Thrash A."/>
            <person name="Conover J.L."/>
            <person name="Sanders W.S."/>
            <person name="Peterson D.G."/>
            <person name="Frelichowski J.E."/>
            <person name="Scheffler J.A."/>
            <person name="Scheffler B.E."/>
            <person name="Wendel J.F."/>
        </authorList>
    </citation>
    <scope>NUCLEOTIDE SEQUENCE [LARGE SCALE GENOMIC DNA]</scope>
    <source>
        <strain evidence="1">0</strain>
        <tissue evidence="1">Leaf</tissue>
    </source>
</reference>
<protein>
    <recommendedName>
        <fullName evidence="3">Zinc finger, CCHC-type</fullName>
    </recommendedName>
</protein>
<proteinExistence type="predicted"/>
<feature type="non-terminal residue" evidence="1">
    <location>
        <position position="155"/>
    </location>
</feature>